<accession>A0ABR5ADN2</accession>
<dbReference type="InterPro" id="IPR012854">
    <property type="entry name" value="Cu_amine_oxidase-like_N"/>
</dbReference>
<evidence type="ECO:0000313" key="3">
    <source>
        <dbReference type="Proteomes" id="UP000031967"/>
    </source>
</evidence>
<organism evidence="2 3">
    <name type="scientific">Gordoniibacillus kamchatkensis</name>
    <dbReference type="NCBI Taxonomy" id="1590651"/>
    <lineage>
        <taxon>Bacteria</taxon>
        <taxon>Bacillati</taxon>
        <taxon>Bacillota</taxon>
        <taxon>Bacilli</taxon>
        <taxon>Bacillales</taxon>
        <taxon>Paenibacillaceae</taxon>
        <taxon>Gordoniibacillus</taxon>
    </lineage>
</organism>
<dbReference type="EMBL" id="JXAK01000044">
    <property type="protein sequence ID" value="KIL39081.1"/>
    <property type="molecule type" value="Genomic_DNA"/>
</dbReference>
<feature type="domain" description="Copper amine oxidase-like N-terminal" evidence="1">
    <location>
        <begin position="35"/>
        <end position="108"/>
    </location>
</feature>
<dbReference type="SUPFAM" id="SSF55383">
    <property type="entry name" value="Copper amine oxidase, domain N"/>
    <property type="match status" value="1"/>
</dbReference>
<dbReference type="Proteomes" id="UP000031967">
    <property type="component" value="Unassembled WGS sequence"/>
</dbReference>
<dbReference type="Pfam" id="PF07833">
    <property type="entry name" value="Cu_amine_oxidN1"/>
    <property type="match status" value="1"/>
</dbReference>
<reference evidence="2 3" key="1">
    <citation type="submission" date="2014-12" db="EMBL/GenBank/DDBJ databases">
        <title>Draft genome sequence of Paenibacillus kamchatkensis strain B-2647.</title>
        <authorList>
            <person name="Karlyshev A.V."/>
            <person name="Kudryashova E.B."/>
        </authorList>
    </citation>
    <scope>NUCLEOTIDE SEQUENCE [LARGE SCALE GENOMIC DNA]</scope>
    <source>
        <strain evidence="2 3">VKM B-2647</strain>
    </source>
</reference>
<dbReference type="Gene3D" id="3.30.457.10">
    <property type="entry name" value="Copper amine oxidase-like, N-terminal domain"/>
    <property type="match status" value="1"/>
</dbReference>
<sequence length="113" mass="12359">MSPLIDKYWDGKRSGAVGYISGLPSMEQMIEWKDTDNTLSMLRDMAEAKGAKVTWNDNDRSVTVTKGSNTLTAKLGSVTATVNGKEVNLPTAVKLENEKTVFPTATLMNFLSK</sequence>
<evidence type="ECO:0000259" key="1">
    <source>
        <dbReference type="Pfam" id="PF07833"/>
    </source>
</evidence>
<protein>
    <recommendedName>
        <fullName evidence="1">Copper amine oxidase-like N-terminal domain-containing protein</fullName>
    </recommendedName>
</protein>
<gene>
    <name evidence="2" type="ORF">SD70_22425</name>
</gene>
<dbReference type="InterPro" id="IPR036582">
    <property type="entry name" value="Mao_N_sf"/>
</dbReference>
<name>A0ABR5ADN2_9BACL</name>
<proteinExistence type="predicted"/>
<keyword evidence="3" id="KW-1185">Reference proteome</keyword>
<dbReference type="RefSeq" id="WP_041049866.1">
    <property type="nucleotide sequence ID" value="NZ_JXAK01000044.1"/>
</dbReference>
<evidence type="ECO:0000313" key="2">
    <source>
        <dbReference type="EMBL" id="KIL39081.1"/>
    </source>
</evidence>
<comment type="caution">
    <text evidence="2">The sequence shown here is derived from an EMBL/GenBank/DDBJ whole genome shotgun (WGS) entry which is preliminary data.</text>
</comment>